<dbReference type="GO" id="GO:0008360">
    <property type="term" value="P:regulation of cell shape"/>
    <property type="evidence" value="ECO:0007669"/>
    <property type="project" value="UniProtKB-KW"/>
</dbReference>
<evidence type="ECO:0000256" key="4">
    <source>
        <dbReference type="ARBA" id="ARBA00022984"/>
    </source>
</evidence>
<proteinExistence type="inferred from homology"/>
<dbReference type="PROSITE" id="PS51191">
    <property type="entry name" value="FEMABX"/>
    <property type="match status" value="1"/>
</dbReference>
<dbReference type="GO" id="GO:0016755">
    <property type="term" value="F:aminoacyltransferase activity"/>
    <property type="evidence" value="ECO:0007669"/>
    <property type="project" value="InterPro"/>
</dbReference>
<dbReference type="Pfam" id="PF08241">
    <property type="entry name" value="Methyltransf_11"/>
    <property type="match status" value="1"/>
</dbReference>
<evidence type="ECO:0000256" key="3">
    <source>
        <dbReference type="ARBA" id="ARBA00022960"/>
    </source>
</evidence>
<evidence type="ECO:0008006" key="11">
    <source>
        <dbReference type="Google" id="ProtNLM"/>
    </source>
</evidence>
<name>A0A364NXL8_9PROT</name>
<dbReference type="AlphaFoldDB" id="A0A364NXL8"/>
<dbReference type="EMBL" id="PGTO01000007">
    <property type="protein sequence ID" value="RAU21834.1"/>
    <property type="molecule type" value="Genomic_DNA"/>
</dbReference>
<dbReference type="GO" id="GO:0009252">
    <property type="term" value="P:peptidoglycan biosynthetic process"/>
    <property type="evidence" value="ECO:0007669"/>
    <property type="project" value="UniProtKB-KW"/>
</dbReference>
<keyword evidence="10" id="KW-1185">Reference proteome</keyword>
<accession>A0A364NXL8</accession>
<keyword evidence="5" id="KW-0012">Acyltransferase</keyword>
<dbReference type="InterPro" id="IPR029063">
    <property type="entry name" value="SAM-dependent_MTases_sf"/>
</dbReference>
<dbReference type="GO" id="GO:0008757">
    <property type="term" value="F:S-adenosylmethionine-dependent methyltransferase activity"/>
    <property type="evidence" value="ECO:0007669"/>
    <property type="project" value="InterPro"/>
</dbReference>
<dbReference type="OrthoDB" id="9808140at2"/>
<protein>
    <recommendedName>
        <fullName evidence="11">BioF2-like acetyltransferase domain-containing protein</fullName>
    </recommendedName>
</protein>
<keyword evidence="4" id="KW-0573">Peptidoglycan synthesis</keyword>
<dbReference type="InterPro" id="IPR003447">
    <property type="entry name" value="FEMABX"/>
</dbReference>
<comment type="similarity">
    <text evidence="1">Belongs to the FemABX family.</text>
</comment>
<evidence type="ECO:0000256" key="5">
    <source>
        <dbReference type="ARBA" id="ARBA00023315"/>
    </source>
</evidence>
<dbReference type="SUPFAM" id="SSF55729">
    <property type="entry name" value="Acyl-CoA N-acyltransferases (Nat)"/>
    <property type="match status" value="1"/>
</dbReference>
<feature type="domain" description="Methyltransferase type 11" evidence="7">
    <location>
        <begin position="482"/>
        <end position="577"/>
    </location>
</feature>
<sequence>MSPINSGTITNTQGRACRGPLWLVRSEIGQESWDALIHASPDGGMDGLWAWQVMVSDVTAWHVLDLSFGAVENGALVAAVPLSFSPDGGCLASPWFGASGPVIAEGLHWRQQRRLLVAIMDRVRQLAAEHGARSVEFSLSPTSPRSLANRWGINPLAAFGLKDVSTQSRLIDLTLGEAALWEGLSKDSRYQVRRARAAGYTVERRPWGEMLDDYYRTHVETYQRTGASPHPKAYFDGVARLMAAQGRAELWVGLAAGKTPVAFQNIARFDGRFKYWTGCSSGEHLDSGVNYLLMWSAIASAATENGQWFEMGETFPGEVSSKNAGLTTFKSKFGGEDHRSFKGRIDFPPPAEVPTPRPDAPIYTPPQESWVMIATDFLRLGKRIVARSVGLGRALRWQRRMRRLASLLLHPFQLDGCGRPEWTSPADAEAALRRTYSAGTIYKVDDICALPIGSGISYSDRVLEAKLDAVRSSCSGDGVVVDLCCATGAHLMALSDRFRRGIGIDFSVPFIIDAERRRRQQGIQSVSFLVGSARAIPITSGSVDTVYCLSALYQIPEVEEVFVEVSRILAPGGRFVVEIGIAPSLNQMVCAAQPNLPQLHLLTLPAALAMLRRLGLSVATHRSFQLLPMWGDRPKWLKPLLSQPVVRFLMRDINGRMLEERLASLPGLKYFAFRHLIVCVKS</sequence>
<feature type="domain" description="BioF2-like acetyltransferase" evidence="8">
    <location>
        <begin position="186"/>
        <end position="312"/>
    </location>
</feature>
<gene>
    <name evidence="9" type="ORF">CU669_11040</name>
</gene>
<dbReference type="Gene3D" id="3.40.50.150">
    <property type="entry name" value="Vaccinia Virus protein VP39"/>
    <property type="match status" value="1"/>
</dbReference>
<dbReference type="CDD" id="cd02440">
    <property type="entry name" value="AdoMet_MTases"/>
    <property type="match status" value="1"/>
</dbReference>
<keyword evidence="3" id="KW-0133">Cell shape</keyword>
<evidence type="ECO:0000256" key="6">
    <source>
        <dbReference type="ARBA" id="ARBA00023316"/>
    </source>
</evidence>
<dbReference type="InterPro" id="IPR038740">
    <property type="entry name" value="BioF2-like_GNAT_dom"/>
</dbReference>
<dbReference type="PANTHER" id="PTHR36174">
    <property type="entry name" value="LIPID II:GLYCINE GLYCYLTRANSFERASE"/>
    <property type="match status" value="1"/>
</dbReference>
<dbReference type="Proteomes" id="UP000251075">
    <property type="component" value="Unassembled WGS sequence"/>
</dbReference>
<evidence type="ECO:0000256" key="2">
    <source>
        <dbReference type="ARBA" id="ARBA00022679"/>
    </source>
</evidence>
<dbReference type="InterPro" id="IPR013216">
    <property type="entry name" value="Methyltransf_11"/>
</dbReference>
<comment type="caution">
    <text evidence="9">The sequence shown here is derived from an EMBL/GenBank/DDBJ whole genome shotgun (WGS) entry which is preliminary data.</text>
</comment>
<evidence type="ECO:0000313" key="9">
    <source>
        <dbReference type="EMBL" id="RAU21834.1"/>
    </source>
</evidence>
<dbReference type="SUPFAM" id="SSF53335">
    <property type="entry name" value="S-adenosyl-L-methionine-dependent methyltransferases"/>
    <property type="match status" value="1"/>
</dbReference>
<evidence type="ECO:0000256" key="1">
    <source>
        <dbReference type="ARBA" id="ARBA00009943"/>
    </source>
</evidence>
<dbReference type="Gene3D" id="3.40.630.30">
    <property type="match status" value="1"/>
</dbReference>
<keyword evidence="6" id="KW-0961">Cell wall biogenesis/degradation</keyword>
<dbReference type="PANTHER" id="PTHR36174:SF1">
    <property type="entry name" value="LIPID II:GLYCINE GLYCYLTRANSFERASE"/>
    <property type="match status" value="1"/>
</dbReference>
<reference evidence="9 10" key="1">
    <citation type="submission" date="2017-11" db="EMBL/GenBank/DDBJ databases">
        <title>Draft genome sequence of magnetotactic bacterium Magnetospirillum kuznetsovii LBB-42.</title>
        <authorList>
            <person name="Grouzdev D.S."/>
            <person name="Rysina M.S."/>
            <person name="Baslerov R.V."/>
            <person name="Koziaeva V."/>
        </authorList>
    </citation>
    <scope>NUCLEOTIDE SEQUENCE [LARGE SCALE GENOMIC DNA]</scope>
    <source>
        <strain evidence="9 10">LBB-42</strain>
    </source>
</reference>
<dbReference type="InterPro" id="IPR050644">
    <property type="entry name" value="PG_Glycine_Bridge_Synth"/>
</dbReference>
<keyword evidence="2" id="KW-0808">Transferase</keyword>
<dbReference type="InterPro" id="IPR016181">
    <property type="entry name" value="Acyl_CoA_acyltransferase"/>
</dbReference>
<dbReference type="Pfam" id="PF13480">
    <property type="entry name" value="Acetyltransf_6"/>
    <property type="match status" value="1"/>
</dbReference>
<evidence type="ECO:0000313" key="10">
    <source>
        <dbReference type="Proteomes" id="UP000251075"/>
    </source>
</evidence>
<evidence type="ECO:0000259" key="7">
    <source>
        <dbReference type="Pfam" id="PF08241"/>
    </source>
</evidence>
<evidence type="ECO:0000259" key="8">
    <source>
        <dbReference type="Pfam" id="PF13480"/>
    </source>
</evidence>
<dbReference type="GO" id="GO:0071555">
    <property type="term" value="P:cell wall organization"/>
    <property type="evidence" value="ECO:0007669"/>
    <property type="project" value="UniProtKB-KW"/>
</dbReference>
<organism evidence="9 10">
    <name type="scientific">Paramagnetospirillum kuznetsovii</name>
    <dbReference type="NCBI Taxonomy" id="2053833"/>
    <lineage>
        <taxon>Bacteria</taxon>
        <taxon>Pseudomonadati</taxon>
        <taxon>Pseudomonadota</taxon>
        <taxon>Alphaproteobacteria</taxon>
        <taxon>Rhodospirillales</taxon>
        <taxon>Magnetospirillaceae</taxon>
        <taxon>Paramagnetospirillum</taxon>
    </lineage>
</organism>